<evidence type="ECO:0000313" key="11">
    <source>
        <dbReference type="EMBL" id="RKD28184.1"/>
    </source>
</evidence>
<evidence type="ECO:0000256" key="9">
    <source>
        <dbReference type="SAM" id="Phobius"/>
    </source>
</evidence>
<dbReference type="FunFam" id="3.30.565.10:FF:000006">
    <property type="entry name" value="Sensor histidine kinase WalK"/>
    <property type="match status" value="1"/>
</dbReference>
<proteinExistence type="predicted"/>
<dbReference type="FunFam" id="1.10.287.130:FF:000001">
    <property type="entry name" value="Two-component sensor histidine kinase"/>
    <property type="match status" value="1"/>
</dbReference>
<dbReference type="RefSeq" id="WP_120198813.1">
    <property type="nucleotide sequence ID" value="NZ_MCIA01000035.1"/>
</dbReference>
<evidence type="ECO:0000256" key="5">
    <source>
        <dbReference type="ARBA" id="ARBA00022679"/>
    </source>
</evidence>
<keyword evidence="5" id="KW-0808">Transferase</keyword>
<feature type="transmembrane region" description="Helical" evidence="9">
    <location>
        <begin position="12"/>
        <end position="32"/>
    </location>
</feature>
<dbReference type="PANTHER" id="PTHR45453">
    <property type="entry name" value="PHOSPHATE REGULON SENSOR PROTEIN PHOR"/>
    <property type="match status" value="1"/>
</dbReference>
<name>A0A419SSM3_9FIRM</name>
<dbReference type="PRINTS" id="PR00344">
    <property type="entry name" value="BCTRLSENSOR"/>
</dbReference>
<dbReference type="InterPro" id="IPR036890">
    <property type="entry name" value="HATPase_C_sf"/>
</dbReference>
<evidence type="ECO:0000259" key="10">
    <source>
        <dbReference type="PROSITE" id="PS50109"/>
    </source>
</evidence>
<dbReference type="AlphaFoldDB" id="A0A419SSM3"/>
<accession>A0A419SSM3</accession>
<evidence type="ECO:0000256" key="6">
    <source>
        <dbReference type="ARBA" id="ARBA00022777"/>
    </source>
</evidence>
<evidence type="ECO:0000256" key="4">
    <source>
        <dbReference type="ARBA" id="ARBA00022553"/>
    </source>
</evidence>
<feature type="transmembrane region" description="Helical" evidence="9">
    <location>
        <begin position="151"/>
        <end position="173"/>
    </location>
</feature>
<dbReference type="PANTHER" id="PTHR45453:SF1">
    <property type="entry name" value="PHOSPHATE REGULON SENSOR PROTEIN PHOR"/>
    <property type="match status" value="1"/>
</dbReference>
<keyword evidence="7" id="KW-0902">Two-component regulatory system</keyword>
<evidence type="ECO:0000256" key="3">
    <source>
        <dbReference type="ARBA" id="ARBA00012438"/>
    </source>
</evidence>
<dbReference type="EC" id="2.7.13.3" evidence="3"/>
<dbReference type="Gene3D" id="1.10.287.130">
    <property type="match status" value="1"/>
</dbReference>
<dbReference type="CDD" id="cd00075">
    <property type="entry name" value="HATPase"/>
    <property type="match status" value="1"/>
</dbReference>
<dbReference type="PROSITE" id="PS50109">
    <property type="entry name" value="HIS_KIN"/>
    <property type="match status" value="1"/>
</dbReference>
<dbReference type="GO" id="GO:0004721">
    <property type="term" value="F:phosphoprotein phosphatase activity"/>
    <property type="evidence" value="ECO:0007669"/>
    <property type="project" value="TreeGrafter"/>
</dbReference>
<evidence type="ECO:0000313" key="12">
    <source>
        <dbReference type="Proteomes" id="UP000284277"/>
    </source>
</evidence>
<keyword evidence="9" id="KW-1133">Transmembrane helix</keyword>
<dbReference type="OrthoDB" id="9813151at2"/>
<comment type="catalytic activity">
    <reaction evidence="1">
        <text>ATP + protein L-histidine = ADP + protein N-phospho-L-histidine.</text>
        <dbReference type="EC" id="2.7.13.3"/>
    </reaction>
</comment>
<evidence type="ECO:0000256" key="7">
    <source>
        <dbReference type="ARBA" id="ARBA00023012"/>
    </source>
</evidence>
<dbReference type="SUPFAM" id="SSF47384">
    <property type="entry name" value="Homodimeric domain of signal transducing histidine kinase"/>
    <property type="match status" value="1"/>
</dbReference>
<gene>
    <name evidence="11" type="ORF">BET01_11645</name>
</gene>
<dbReference type="Pfam" id="PF00512">
    <property type="entry name" value="HisKA"/>
    <property type="match status" value="1"/>
</dbReference>
<keyword evidence="4" id="KW-0597">Phosphoprotein</keyword>
<dbReference type="InterPro" id="IPR005467">
    <property type="entry name" value="His_kinase_dom"/>
</dbReference>
<keyword evidence="9" id="KW-0812">Transmembrane</keyword>
<reference evidence="11 12" key="1">
    <citation type="submission" date="2016-08" db="EMBL/GenBank/DDBJ databases">
        <title>A new outlook on sporulation: Clostridium algidixylanolyticum.</title>
        <authorList>
            <person name="Poppleton D.I."/>
            <person name="Gribaldo S."/>
        </authorList>
    </citation>
    <scope>NUCLEOTIDE SEQUENCE [LARGE SCALE GENOMIC DNA]</scope>
    <source>
        <strain evidence="11 12">SPL73</strain>
    </source>
</reference>
<dbReference type="GO" id="GO:0005886">
    <property type="term" value="C:plasma membrane"/>
    <property type="evidence" value="ECO:0007669"/>
    <property type="project" value="TreeGrafter"/>
</dbReference>
<sequence length="414" mass="46652">MIKKLKWKFIISNMFFVVTILIAILSMFFYSASEHFVRQTNMALAMAIDKDRLPPPFQLEVGNPRKKDPPPPIPTFVVTLNSDHTVKSVEESNITVTSELASTLVQLVDSRDLEKGALSDYSLRYIKINSPEGIKIGFADQSYELSNTKTLLINCFLLFLVALILFFLLSLYLSRLALKPVEKAWQQQNQFIADASHELKTPLTVILANLDILSSHEDRTIQDQSKWLNNTKEEASRMKQLVENLLFLARSDAGVINDVIHSNTLVDFSNLVLKSTLIFESIAFENKVALANEIENDIMLNGCESQLKQVVSILLDNACKYAEKNGTIFIELKKSNHLAVLTVRNSGEVIPPKEQIHIFERFYRTDKSRVRKEGGYGLGLSIAKTIIEHHKGKISVVSNQSDGTIFTVTLPLHS</sequence>
<dbReference type="GO" id="GO:0016036">
    <property type="term" value="P:cellular response to phosphate starvation"/>
    <property type="evidence" value="ECO:0007669"/>
    <property type="project" value="TreeGrafter"/>
</dbReference>
<dbReference type="InterPro" id="IPR036097">
    <property type="entry name" value="HisK_dim/P_sf"/>
</dbReference>
<keyword evidence="8 9" id="KW-0472">Membrane</keyword>
<dbReference type="Pfam" id="PF02518">
    <property type="entry name" value="HATPase_c"/>
    <property type="match status" value="1"/>
</dbReference>
<dbReference type="InterPro" id="IPR003661">
    <property type="entry name" value="HisK_dim/P_dom"/>
</dbReference>
<dbReference type="InterPro" id="IPR003594">
    <property type="entry name" value="HATPase_dom"/>
</dbReference>
<organism evidence="11 12">
    <name type="scientific">Lacrimispora algidixylanolytica</name>
    <dbReference type="NCBI Taxonomy" id="94868"/>
    <lineage>
        <taxon>Bacteria</taxon>
        <taxon>Bacillati</taxon>
        <taxon>Bacillota</taxon>
        <taxon>Clostridia</taxon>
        <taxon>Lachnospirales</taxon>
        <taxon>Lachnospiraceae</taxon>
        <taxon>Lacrimispora</taxon>
    </lineage>
</organism>
<evidence type="ECO:0000256" key="8">
    <source>
        <dbReference type="ARBA" id="ARBA00023136"/>
    </source>
</evidence>
<dbReference type="InterPro" id="IPR004358">
    <property type="entry name" value="Sig_transdc_His_kin-like_C"/>
</dbReference>
<dbReference type="CDD" id="cd00082">
    <property type="entry name" value="HisKA"/>
    <property type="match status" value="1"/>
</dbReference>
<keyword evidence="6 11" id="KW-0418">Kinase</keyword>
<dbReference type="Gene3D" id="3.30.565.10">
    <property type="entry name" value="Histidine kinase-like ATPase, C-terminal domain"/>
    <property type="match status" value="1"/>
</dbReference>
<dbReference type="GO" id="GO:0000155">
    <property type="term" value="F:phosphorelay sensor kinase activity"/>
    <property type="evidence" value="ECO:0007669"/>
    <property type="project" value="InterPro"/>
</dbReference>
<dbReference type="EMBL" id="MCIA01000035">
    <property type="protein sequence ID" value="RKD28184.1"/>
    <property type="molecule type" value="Genomic_DNA"/>
</dbReference>
<dbReference type="SMART" id="SM00388">
    <property type="entry name" value="HisKA"/>
    <property type="match status" value="1"/>
</dbReference>
<dbReference type="Proteomes" id="UP000284277">
    <property type="component" value="Unassembled WGS sequence"/>
</dbReference>
<feature type="domain" description="Histidine kinase" evidence="10">
    <location>
        <begin position="194"/>
        <end position="414"/>
    </location>
</feature>
<comment type="caution">
    <text evidence="11">The sequence shown here is derived from an EMBL/GenBank/DDBJ whole genome shotgun (WGS) entry which is preliminary data.</text>
</comment>
<evidence type="ECO:0000256" key="2">
    <source>
        <dbReference type="ARBA" id="ARBA00004370"/>
    </source>
</evidence>
<keyword evidence="12" id="KW-1185">Reference proteome</keyword>
<comment type="subcellular location">
    <subcellularLocation>
        <location evidence="2">Membrane</location>
    </subcellularLocation>
</comment>
<dbReference type="SUPFAM" id="SSF55874">
    <property type="entry name" value="ATPase domain of HSP90 chaperone/DNA topoisomerase II/histidine kinase"/>
    <property type="match status" value="1"/>
</dbReference>
<dbReference type="SMART" id="SM00387">
    <property type="entry name" value="HATPase_c"/>
    <property type="match status" value="1"/>
</dbReference>
<dbReference type="InterPro" id="IPR050351">
    <property type="entry name" value="BphY/WalK/GraS-like"/>
</dbReference>
<protein>
    <recommendedName>
        <fullName evidence="3">histidine kinase</fullName>
        <ecNumber evidence="3">2.7.13.3</ecNumber>
    </recommendedName>
</protein>
<evidence type="ECO:0000256" key="1">
    <source>
        <dbReference type="ARBA" id="ARBA00000085"/>
    </source>
</evidence>